<dbReference type="EnsemblMetazoa" id="MESCA005998-RA">
    <property type="protein sequence ID" value="MESCA005998-PA"/>
    <property type="gene ID" value="MESCA005998"/>
</dbReference>
<feature type="region of interest" description="Disordered" evidence="1">
    <location>
        <begin position="90"/>
        <end position="129"/>
    </location>
</feature>
<evidence type="ECO:0000313" key="4">
    <source>
        <dbReference type="Proteomes" id="UP000015102"/>
    </source>
</evidence>
<evidence type="ECO:0000313" key="3">
    <source>
        <dbReference type="EnsemblMetazoa" id="MESCA005998-PA"/>
    </source>
</evidence>
<dbReference type="EMBL" id="CAQQ02169452">
    <property type="status" value="NOT_ANNOTATED_CDS"/>
    <property type="molecule type" value="Genomic_DNA"/>
</dbReference>
<dbReference type="AlphaFoldDB" id="T1GQT3"/>
<reference evidence="4" key="1">
    <citation type="submission" date="2013-02" db="EMBL/GenBank/DDBJ databases">
        <authorList>
            <person name="Hughes D."/>
        </authorList>
    </citation>
    <scope>NUCLEOTIDE SEQUENCE</scope>
    <source>
        <strain>Durham</strain>
        <strain evidence="4">NC isolate 2 -- Noor lab</strain>
    </source>
</reference>
<protein>
    <submittedName>
        <fullName evidence="3">Uncharacterized protein</fullName>
    </submittedName>
</protein>
<dbReference type="HOGENOM" id="CLU_1951240_0_0_1"/>
<feature type="chain" id="PRO_5004577086" evidence="2">
    <location>
        <begin position="20"/>
        <end position="129"/>
    </location>
</feature>
<reference evidence="3" key="2">
    <citation type="submission" date="2015-06" db="UniProtKB">
        <authorList>
            <consortium name="EnsemblMetazoa"/>
        </authorList>
    </citation>
    <scope>IDENTIFICATION</scope>
</reference>
<dbReference type="EMBL" id="CAQQ02169449">
    <property type="status" value="NOT_ANNOTATED_CDS"/>
    <property type="molecule type" value="Genomic_DNA"/>
</dbReference>
<dbReference type="EMBL" id="CAQQ02169451">
    <property type="status" value="NOT_ANNOTATED_CDS"/>
    <property type="molecule type" value="Genomic_DNA"/>
</dbReference>
<feature type="compositionally biased region" description="Acidic residues" evidence="1">
    <location>
        <begin position="112"/>
        <end position="129"/>
    </location>
</feature>
<keyword evidence="2" id="KW-0732">Signal</keyword>
<organism evidence="3 4">
    <name type="scientific">Megaselia scalaris</name>
    <name type="common">Humpbacked fly</name>
    <name type="synonym">Phora scalaris</name>
    <dbReference type="NCBI Taxonomy" id="36166"/>
    <lineage>
        <taxon>Eukaryota</taxon>
        <taxon>Metazoa</taxon>
        <taxon>Ecdysozoa</taxon>
        <taxon>Arthropoda</taxon>
        <taxon>Hexapoda</taxon>
        <taxon>Insecta</taxon>
        <taxon>Pterygota</taxon>
        <taxon>Neoptera</taxon>
        <taxon>Endopterygota</taxon>
        <taxon>Diptera</taxon>
        <taxon>Brachycera</taxon>
        <taxon>Muscomorpha</taxon>
        <taxon>Platypezoidea</taxon>
        <taxon>Phoridae</taxon>
        <taxon>Megaseliini</taxon>
        <taxon>Megaselia</taxon>
    </lineage>
</organism>
<evidence type="ECO:0000256" key="1">
    <source>
        <dbReference type="SAM" id="MobiDB-lite"/>
    </source>
</evidence>
<keyword evidence="4" id="KW-1185">Reference proteome</keyword>
<dbReference type="Proteomes" id="UP000015102">
    <property type="component" value="Unassembled WGS sequence"/>
</dbReference>
<name>T1GQT3_MEGSC</name>
<evidence type="ECO:0000256" key="2">
    <source>
        <dbReference type="SAM" id="SignalP"/>
    </source>
</evidence>
<proteinExistence type="predicted"/>
<sequence length="129" mass="14395">MFAVKSFLVLVGVFCLSEALSSNLLYERFFKNTDQGKMFYEIYYNGIKPPICNNTVCPIMDDAELTEYLKKSVLEGSAVSEAPVIVSQEIPTTTAEPVSTTTESLFTSNEENNGDEYTEPEGEESSYQE</sequence>
<feature type="signal peptide" evidence="2">
    <location>
        <begin position="1"/>
        <end position="19"/>
    </location>
</feature>
<feature type="compositionally biased region" description="Low complexity" evidence="1">
    <location>
        <begin position="91"/>
        <end position="104"/>
    </location>
</feature>
<dbReference type="EMBL" id="CAQQ02169450">
    <property type="status" value="NOT_ANNOTATED_CDS"/>
    <property type="molecule type" value="Genomic_DNA"/>
</dbReference>
<accession>T1GQT3</accession>